<gene>
    <name evidence="1" type="ORF">ENV70_05450</name>
</gene>
<evidence type="ECO:0000313" key="1">
    <source>
        <dbReference type="EMBL" id="HHS63040.1"/>
    </source>
</evidence>
<dbReference type="EMBL" id="DTHJ01000114">
    <property type="protein sequence ID" value="HHS63040.1"/>
    <property type="molecule type" value="Genomic_DNA"/>
</dbReference>
<evidence type="ECO:0008006" key="2">
    <source>
        <dbReference type="Google" id="ProtNLM"/>
    </source>
</evidence>
<organism evidence="1">
    <name type="scientific">candidate division WOR-3 bacterium</name>
    <dbReference type="NCBI Taxonomy" id="2052148"/>
    <lineage>
        <taxon>Bacteria</taxon>
        <taxon>Bacteria division WOR-3</taxon>
    </lineage>
</organism>
<comment type="caution">
    <text evidence="1">The sequence shown here is derived from an EMBL/GenBank/DDBJ whole genome shotgun (WGS) entry which is preliminary data.</text>
</comment>
<protein>
    <recommendedName>
        <fullName evidence="2">PorV/PorQ family protein</fullName>
    </recommendedName>
</protein>
<accession>A0A7C6EH33</accession>
<proteinExistence type="predicted"/>
<reference evidence="1" key="1">
    <citation type="journal article" date="2020" name="mSystems">
        <title>Genome- and Community-Level Interaction Insights into Carbon Utilization and Element Cycling Functions of Hydrothermarchaeota in Hydrothermal Sediment.</title>
        <authorList>
            <person name="Zhou Z."/>
            <person name="Liu Y."/>
            <person name="Xu W."/>
            <person name="Pan J."/>
            <person name="Luo Z.H."/>
            <person name="Li M."/>
        </authorList>
    </citation>
    <scope>NUCLEOTIDE SEQUENCE [LARGE SCALE GENOMIC DNA]</scope>
    <source>
        <strain evidence="1">SpSt-783</strain>
    </source>
</reference>
<dbReference type="AlphaFoldDB" id="A0A7C6EH33"/>
<name>A0A7C6EH33_UNCW3</name>
<sequence>MILFFVFNIYIDNSTKLSAGIQSNGLGGITTLVDEGLSVFHNPAVNFKTEFNFIIGRWLYGTNVMTAGASYKNNAFGLYYLDYGDIQGYDEYGLPTNRFSPYDLNIGIARNFGLLGISIKNFQSRIDSVTFIGIAIGTGMMINSGDFSIGAKIDNIGGEFVHRVDVPLIFATGIKYTFFEDFGFFIEARGRDIELSSGLIYGYENLKIFAGMKYIKPTSYIEKPSLSDCHFSGGLTITFDEYELGYSFVYTQFSNAHQIGIKFTP</sequence>